<evidence type="ECO:0000256" key="9">
    <source>
        <dbReference type="SAM" id="Phobius"/>
    </source>
</evidence>
<feature type="transmembrane region" description="Helical" evidence="9">
    <location>
        <begin position="50"/>
        <end position="76"/>
    </location>
</feature>
<dbReference type="PANTHER" id="PTHR30574">
    <property type="entry name" value="INNER MEMBRANE PROTEIN YEDE"/>
    <property type="match status" value="1"/>
</dbReference>
<evidence type="ECO:0000256" key="5">
    <source>
        <dbReference type="ARBA" id="ARBA00022692"/>
    </source>
</evidence>
<evidence type="ECO:0000256" key="1">
    <source>
        <dbReference type="ARBA" id="ARBA00004429"/>
    </source>
</evidence>
<feature type="transmembrane region" description="Helical" evidence="9">
    <location>
        <begin position="121"/>
        <end position="142"/>
    </location>
</feature>
<keyword evidence="4" id="KW-0997">Cell inner membrane</keyword>
<evidence type="ECO:0000313" key="10">
    <source>
        <dbReference type="EMBL" id="THH39015.1"/>
    </source>
</evidence>
<comment type="caution">
    <text evidence="10">The sequence shown here is derived from an EMBL/GenBank/DDBJ whole genome shotgun (WGS) entry which is preliminary data.</text>
</comment>
<reference evidence="10 11" key="1">
    <citation type="submission" date="2019-04" db="EMBL/GenBank/DDBJ databases">
        <title>Shimia ponticola sp. nov., isolated from seawater.</title>
        <authorList>
            <person name="Kim Y.-O."/>
            <person name="Yoon J.-H."/>
        </authorList>
    </citation>
    <scope>NUCLEOTIDE SEQUENCE [LARGE SCALE GENOMIC DNA]</scope>
    <source>
        <strain evidence="10 11">MYP11</strain>
    </source>
</reference>
<feature type="transmembrane region" description="Helical" evidence="9">
    <location>
        <begin position="162"/>
        <end position="184"/>
    </location>
</feature>
<dbReference type="InterPro" id="IPR007272">
    <property type="entry name" value="Sulf_transp_TsuA/YedE"/>
</dbReference>
<dbReference type="RefSeq" id="WP_136461934.1">
    <property type="nucleotide sequence ID" value="NZ_SRKY01000001.1"/>
</dbReference>
<dbReference type="PANTHER" id="PTHR30574:SF1">
    <property type="entry name" value="SULPHUR TRANSPORT DOMAIN-CONTAINING PROTEIN"/>
    <property type="match status" value="1"/>
</dbReference>
<dbReference type="OrthoDB" id="5342349at2"/>
<organism evidence="10 11">
    <name type="scientific">Aliishimia ponticola</name>
    <dbReference type="NCBI Taxonomy" id="2499833"/>
    <lineage>
        <taxon>Bacteria</taxon>
        <taxon>Pseudomonadati</taxon>
        <taxon>Pseudomonadota</taxon>
        <taxon>Alphaproteobacteria</taxon>
        <taxon>Rhodobacterales</taxon>
        <taxon>Paracoccaceae</taxon>
        <taxon>Aliishimia</taxon>
    </lineage>
</organism>
<protein>
    <submittedName>
        <fullName evidence="10">YeeE/YedE family protein</fullName>
    </submittedName>
</protein>
<keyword evidence="2" id="KW-0813">Transport</keyword>
<comment type="similarity">
    <text evidence="8">Belongs to the TsuA/YedE (TC 9.B.102) family.</text>
</comment>
<evidence type="ECO:0000256" key="2">
    <source>
        <dbReference type="ARBA" id="ARBA00022448"/>
    </source>
</evidence>
<evidence type="ECO:0000313" key="11">
    <source>
        <dbReference type="Proteomes" id="UP000306602"/>
    </source>
</evidence>
<feature type="transmembrane region" description="Helical" evidence="9">
    <location>
        <begin position="286"/>
        <end position="309"/>
    </location>
</feature>
<proteinExistence type="inferred from homology"/>
<evidence type="ECO:0000256" key="7">
    <source>
        <dbReference type="ARBA" id="ARBA00023136"/>
    </source>
</evidence>
<keyword evidence="6 9" id="KW-1133">Transmembrane helix</keyword>
<dbReference type="EMBL" id="SRKY01000001">
    <property type="protein sequence ID" value="THH39015.1"/>
    <property type="molecule type" value="Genomic_DNA"/>
</dbReference>
<keyword evidence="11" id="KW-1185">Reference proteome</keyword>
<feature type="transmembrane region" description="Helical" evidence="9">
    <location>
        <begin position="236"/>
        <end position="265"/>
    </location>
</feature>
<accession>A0A4S4NJC9</accession>
<feature type="transmembrane region" description="Helical" evidence="9">
    <location>
        <begin position="88"/>
        <end position="109"/>
    </location>
</feature>
<dbReference type="GO" id="GO:0005886">
    <property type="term" value="C:plasma membrane"/>
    <property type="evidence" value="ECO:0007669"/>
    <property type="project" value="UniProtKB-SubCell"/>
</dbReference>
<dbReference type="Proteomes" id="UP000306602">
    <property type="component" value="Unassembled WGS sequence"/>
</dbReference>
<evidence type="ECO:0000256" key="8">
    <source>
        <dbReference type="ARBA" id="ARBA00035655"/>
    </source>
</evidence>
<evidence type="ECO:0000256" key="4">
    <source>
        <dbReference type="ARBA" id="ARBA00022519"/>
    </source>
</evidence>
<evidence type="ECO:0000256" key="3">
    <source>
        <dbReference type="ARBA" id="ARBA00022475"/>
    </source>
</evidence>
<gene>
    <name evidence="10" type="ORF">E4Z66_05515</name>
</gene>
<feature type="transmembrane region" description="Helical" evidence="9">
    <location>
        <begin position="191"/>
        <end position="216"/>
    </location>
</feature>
<keyword evidence="3" id="KW-1003">Cell membrane</keyword>
<dbReference type="Pfam" id="PF04143">
    <property type="entry name" value="Sulf_transp"/>
    <property type="match status" value="1"/>
</dbReference>
<sequence length="357" mass="36234">MFETLGFEDYTAKQVSVWFALSLGIAFGILAQLTAFCLRRALVGDDRRQAAGVWLMALATALVGTQAAVTAGLISFDEHRFMASELPWLAISIGGLAFGAGMVLTRGCISRLTVLTGSGNLRALTVVIVFALVAHATLKGVLAPLRTGLGSVTASLGDMTSLAALPGGAWVWTAILVALSLAVVLRSGNRVLTLVGASLIGLLAVAGWIGTGYVLYDEFEPIAVESLSFTSPAAETLFYGVASTAIEPGFGTGLLGGVVLGALVAALLSGKFKWQSFETPAQTGRYLAGAMLMGFGGVLAGGCTVGAGLSGVPTLSFAALLALVAIAIGGLVTNAFVSEASASDAGSSATQRLQPAE</sequence>
<evidence type="ECO:0000256" key="6">
    <source>
        <dbReference type="ARBA" id="ARBA00022989"/>
    </source>
</evidence>
<feature type="transmembrane region" description="Helical" evidence="9">
    <location>
        <begin position="315"/>
        <end position="337"/>
    </location>
</feature>
<keyword evidence="5 9" id="KW-0812">Transmembrane</keyword>
<name>A0A4S4NJC9_9RHOB</name>
<comment type="subcellular location">
    <subcellularLocation>
        <location evidence="1">Cell inner membrane</location>
        <topology evidence="1">Multi-pass membrane protein</topology>
    </subcellularLocation>
</comment>
<keyword evidence="7 9" id="KW-0472">Membrane</keyword>
<dbReference type="AlphaFoldDB" id="A0A4S4NJC9"/>
<feature type="transmembrane region" description="Helical" evidence="9">
    <location>
        <begin position="15"/>
        <end position="38"/>
    </location>
</feature>